<dbReference type="AlphaFoldDB" id="A0A1D9MLE5"/>
<evidence type="ECO:0000259" key="2">
    <source>
        <dbReference type="Pfam" id="PF13462"/>
    </source>
</evidence>
<proteinExistence type="predicted"/>
<feature type="domain" description="Thioredoxin-like fold" evidence="2">
    <location>
        <begin position="90"/>
        <end position="165"/>
    </location>
</feature>
<organism evidence="3 4">
    <name type="scientific">Boudabousia tangfeifanii</name>
    <dbReference type="NCBI Taxonomy" id="1912795"/>
    <lineage>
        <taxon>Bacteria</taxon>
        <taxon>Bacillati</taxon>
        <taxon>Actinomycetota</taxon>
        <taxon>Actinomycetes</taxon>
        <taxon>Actinomycetales</taxon>
        <taxon>Actinomycetaceae</taxon>
        <taxon>Boudabousia</taxon>
    </lineage>
</organism>
<sequence length="267" mass="28564">MAKNTKGTANNDIAARAAKMRAEAQRKERNTRIAIWSAVIVALLVAAGIIIWAVSQGDESDRALGDYSNGQPIVVTKAGVGTKVDDKLPTVDEYISYTCSHCAHAEDPVGKPLAEAAQAGKINLRLHLVDTAHMPWIEPATAAAIILASEAPDKFLSFHHDALEFMLAAAEKQDASVVTDPAKSLEKIKSMLSSLGVSQNIIDKVDAATGRRYLDASSKEWTNHKFENQPEGLGTPMYAVNNSVVSTKDGGTVADLKNAIFEAAKIK</sequence>
<evidence type="ECO:0000256" key="1">
    <source>
        <dbReference type="SAM" id="Phobius"/>
    </source>
</evidence>
<keyword evidence="1" id="KW-0472">Membrane</keyword>
<dbReference type="SUPFAM" id="SSF52833">
    <property type="entry name" value="Thioredoxin-like"/>
    <property type="match status" value="1"/>
</dbReference>
<keyword evidence="1" id="KW-0812">Transmembrane</keyword>
<dbReference type="Pfam" id="PF13462">
    <property type="entry name" value="Thioredoxin_4"/>
    <property type="match status" value="1"/>
</dbReference>
<keyword evidence="1" id="KW-1133">Transmembrane helix</keyword>
<protein>
    <recommendedName>
        <fullName evidence="2">Thioredoxin-like fold domain-containing protein</fullName>
    </recommendedName>
</protein>
<dbReference type="Proteomes" id="UP000176288">
    <property type="component" value="Chromosome"/>
</dbReference>
<dbReference type="STRING" id="1912795.BK816_07310"/>
<evidence type="ECO:0000313" key="4">
    <source>
        <dbReference type="Proteomes" id="UP000176288"/>
    </source>
</evidence>
<dbReference type="EMBL" id="CP017812">
    <property type="protein sequence ID" value="AOZ73122.1"/>
    <property type="molecule type" value="Genomic_DNA"/>
</dbReference>
<reference evidence="3 4" key="1">
    <citation type="submission" date="2016-10" db="EMBL/GenBank/DDBJ databases">
        <title>Actinomyces aegypiusis sp. nov., isolated from the Aegypius monachus in Qinghai Tibet Plateau China.</title>
        <authorList>
            <person name="Wang Y."/>
        </authorList>
    </citation>
    <scope>NUCLEOTIDE SEQUENCE [LARGE SCALE GENOMIC DNA]</scope>
    <source>
        <strain evidence="3 4">VUL4_3</strain>
    </source>
</reference>
<dbReference type="InterPro" id="IPR012336">
    <property type="entry name" value="Thioredoxin-like_fold"/>
</dbReference>
<dbReference type="Gene3D" id="3.40.30.10">
    <property type="entry name" value="Glutaredoxin"/>
    <property type="match status" value="1"/>
</dbReference>
<keyword evidence="4" id="KW-1185">Reference proteome</keyword>
<dbReference type="CDD" id="cd02972">
    <property type="entry name" value="DsbA_family"/>
    <property type="match status" value="1"/>
</dbReference>
<dbReference type="KEGG" id="avu:BK816_07310"/>
<dbReference type="OrthoDB" id="117402at2"/>
<accession>A0A1D9MLE5</accession>
<feature type="transmembrane region" description="Helical" evidence="1">
    <location>
        <begin position="33"/>
        <end position="54"/>
    </location>
</feature>
<name>A0A1D9MLE5_9ACTO</name>
<gene>
    <name evidence="3" type="ORF">BK816_07310</name>
</gene>
<evidence type="ECO:0000313" key="3">
    <source>
        <dbReference type="EMBL" id="AOZ73122.1"/>
    </source>
</evidence>
<dbReference type="RefSeq" id="WP_071164585.1">
    <property type="nucleotide sequence ID" value="NZ_CP017812.1"/>
</dbReference>
<dbReference type="InterPro" id="IPR036249">
    <property type="entry name" value="Thioredoxin-like_sf"/>
</dbReference>